<dbReference type="RefSeq" id="WP_080522285.1">
    <property type="nucleotide sequence ID" value="NZ_LPUF01000001.1"/>
</dbReference>
<dbReference type="OrthoDB" id="9809280at2"/>
<keyword evidence="11" id="KW-0249">Electron transport</keyword>
<dbReference type="Pfam" id="PF01127">
    <property type="entry name" value="Sdh_cyt"/>
    <property type="match status" value="1"/>
</dbReference>
<evidence type="ECO:0000256" key="6">
    <source>
        <dbReference type="ARBA" id="ARBA00022448"/>
    </source>
</evidence>
<comment type="caution">
    <text evidence="16">The sequence shown here is derived from an EMBL/GenBank/DDBJ whole genome shotgun (WGS) entry which is preliminary data.</text>
</comment>
<comment type="cofactor">
    <cofactor evidence="1">
        <name>heme</name>
        <dbReference type="ChEBI" id="CHEBI:30413"/>
    </cofactor>
</comment>
<dbReference type="InterPro" id="IPR014312">
    <property type="entry name" value="Succ_DH_anchor"/>
</dbReference>
<evidence type="ECO:0000256" key="13">
    <source>
        <dbReference type="ARBA" id="ARBA00023004"/>
    </source>
</evidence>
<dbReference type="Gene3D" id="1.20.1300.10">
    <property type="entry name" value="Fumarate reductase/succinate dehydrogenase, transmembrane subunit"/>
    <property type="match status" value="1"/>
</dbReference>
<proteinExistence type="predicted"/>
<keyword evidence="13" id="KW-0408">Iron</keyword>
<feature type="transmembrane region" description="Helical" evidence="15">
    <location>
        <begin position="99"/>
        <end position="124"/>
    </location>
</feature>
<feature type="transmembrane region" description="Helical" evidence="15">
    <location>
        <begin position="24"/>
        <end position="44"/>
    </location>
</feature>
<dbReference type="InterPro" id="IPR034804">
    <property type="entry name" value="SQR/QFR_C/D"/>
</dbReference>
<keyword evidence="10" id="KW-0479">Metal-binding</keyword>
<keyword evidence="12 15" id="KW-1133">Transmembrane helix</keyword>
<keyword evidence="7" id="KW-0816">Tricarboxylic acid cycle</keyword>
<evidence type="ECO:0000256" key="5">
    <source>
        <dbReference type="ARBA" id="ARBA00019425"/>
    </source>
</evidence>
<dbReference type="STRING" id="1420851.AU255_07355"/>
<dbReference type="EMBL" id="LPUF01000001">
    <property type="protein sequence ID" value="OQK17673.1"/>
    <property type="molecule type" value="Genomic_DNA"/>
</dbReference>
<dbReference type="CDD" id="cd03495">
    <property type="entry name" value="SQR_TypeC_SdhD_like"/>
    <property type="match status" value="1"/>
</dbReference>
<evidence type="ECO:0000256" key="14">
    <source>
        <dbReference type="ARBA" id="ARBA00023136"/>
    </source>
</evidence>
<evidence type="ECO:0000313" key="16">
    <source>
        <dbReference type="EMBL" id="OQK17673.1"/>
    </source>
</evidence>
<dbReference type="InterPro" id="IPR000701">
    <property type="entry name" value="SuccDH_FuR_B_TM-su"/>
</dbReference>
<reference evidence="16 17" key="1">
    <citation type="submission" date="2015-12" db="EMBL/GenBank/DDBJ databases">
        <authorList>
            <person name="Shamseldin A."/>
            <person name="Moawad H."/>
            <person name="Abd El-Rahim W.M."/>
            <person name="Sadowsky M.J."/>
        </authorList>
    </citation>
    <scope>NUCLEOTIDE SEQUENCE [LARGE SCALE GENOMIC DNA]</scope>
    <source>
        <strain evidence="16 17">WF1</strain>
    </source>
</reference>
<gene>
    <name evidence="16" type="ORF">AU255_07355</name>
</gene>
<evidence type="ECO:0000256" key="11">
    <source>
        <dbReference type="ARBA" id="ARBA00022982"/>
    </source>
</evidence>
<keyword evidence="14 15" id="KW-0472">Membrane</keyword>
<keyword evidence="8" id="KW-0349">Heme</keyword>
<evidence type="ECO:0000256" key="1">
    <source>
        <dbReference type="ARBA" id="ARBA00001971"/>
    </source>
</evidence>
<evidence type="ECO:0000256" key="8">
    <source>
        <dbReference type="ARBA" id="ARBA00022617"/>
    </source>
</evidence>
<evidence type="ECO:0000256" key="3">
    <source>
        <dbReference type="ARBA" id="ARBA00004141"/>
    </source>
</evidence>
<keyword evidence="9 15" id="KW-0812">Transmembrane</keyword>
<dbReference type="GO" id="GO:0016020">
    <property type="term" value="C:membrane"/>
    <property type="evidence" value="ECO:0007669"/>
    <property type="project" value="UniProtKB-SubCell"/>
</dbReference>
<keyword evidence="6" id="KW-0813">Transport</keyword>
<name>A0A1V8M8F3_9GAMM</name>
<comment type="function">
    <text evidence="2">Membrane-anchoring subunit of succinate dehydrogenase (SDH).</text>
</comment>
<sequence>MEYRTPLAKARGLGSAKTGTTHWWMQRITAVALIPLAFWLILFINQLFNASYDDIKQWLISPVNFTLLLAWAFTGFYHAALGLQVVIEDYVNPDWLKIVLVWMIKLTFAGMAIASLVFVIRIAISAG</sequence>
<evidence type="ECO:0000256" key="15">
    <source>
        <dbReference type="SAM" id="Phobius"/>
    </source>
</evidence>
<dbReference type="GO" id="GO:0020037">
    <property type="term" value="F:heme binding"/>
    <property type="evidence" value="ECO:0007669"/>
    <property type="project" value="InterPro"/>
</dbReference>
<dbReference type="AlphaFoldDB" id="A0A1V8M8F3"/>
<comment type="subcellular location">
    <subcellularLocation>
        <location evidence="3">Membrane</location>
        <topology evidence="3">Multi-pass membrane protein</topology>
    </subcellularLocation>
</comment>
<evidence type="ECO:0000256" key="12">
    <source>
        <dbReference type="ARBA" id="ARBA00022989"/>
    </source>
</evidence>
<evidence type="ECO:0000256" key="9">
    <source>
        <dbReference type="ARBA" id="ARBA00022692"/>
    </source>
</evidence>
<evidence type="ECO:0000256" key="10">
    <source>
        <dbReference type="ARBA" id="ARBA00022723"/>
    </source>
</evidence>
<evidence type="ECO:0000256" key="4">
    <source>
        <dbReference type="ARBA" id="ARBA00005163"/>
    </source>
</evidence>
<dbReference type="SUPFAM" id="SSF81343">
    <property type="entry name" value="Fumarate reductase respiratory complex transmembrane subunits"/>
    <property type="match status" value="1"/>
</dbReference>
<evidence type="ECO:0000256" key="7">
    <source>
        <dbReference type="ARBA" id="ARBA00022532"/>
    </source>
</evidence>
<dbReference type="GO" id="GO:0006099">
    <property type="term" value="P:tricarboxylic acid cycle"/>
    <property type="evidence" value="ECO:0007669"/>
    <property type="project" value="UniProtKB-UniPathway"/>
</dbReference>
<feature type="transmembrane region" description="Helical" evidence="15">
    <location>
        <begin position="65"/>
        <end position="87"/>
    </location>
</feature>
<keyword evidence="17" id="KW-1185">Reference proteome</keyword>
<dbReference type="Proteomes" id="UP000191980">
    <property type="component" value="Unassembled WGS sequence"/>
</dbReference>
<organism evidence="16 17">
    <name type="scientific">Methyloprofundus sedimenti</name>
    <dbReference type="NCBI Taxonomy" id="1420851"/>
    <lineage>
        <taxon>Bacteria</taxon>
        <taxon>Pseudomonadati</taxon>
        <taxon>Pseudomonadota</taxon>
        <taxon>Gammaproteobacteria</taxon>
        <taxon>Methylococcales</taxon>
        <taxon>Methylococcaceae</taxon>
        <taxon>Methyloprofundus</taxon>
    </lineage>
</organism>
<accession>A0A1V8M8F3</accession>
<protein>
    <recommendedName>
        <fullName evidence="5">Succinate dehydrogenase hydrophobic membrane anchor subunit</fullName>
    </recommendedName>
</protein>
<evidence type="ECO:0000256" key="2">
    <source>
        <dbReference type="ARBA" id="ARBA00004050"/>
    </source>
</evidence>
<dbReference type="NCBIfam" id="TIGR02968">
    <property type="entry name" value="succ_dehyd_anc"/>
    <property type="match status" value="1"/>
</dbReference>
<comment type="pathway">
    <text evidence="4">Carbohydrate metabolism; tricarboxylic acid cycle.</text>
</comment>
<evidence type="ECO:0000313" key="17">
    <source>
        <dbReference type="Proteomes" id="UP000191980"/>
    </source>
</evidence>
<dbReference type="GO" id="GO:0046872">
    <property type="term" value="F:metal ion binding"/>
    <property type="evidence" value="ECO:0007669"/>
    <property type="project" value="UniProtKB-KW"/>
</dbReference>
<dbReference type="UniPathway" id="UPA00223"/>